<evidence type="ECO:0000256" key="2">
    <source>
        <dbReference type="ARBA" id="ARBA00022837"/>
    </source>
</evidence>
<dbReference type="PROSITE" id="PS50041">
    <property type="entry name" value="C_TYPE_LECTIN_2"/>
    <property type="match status" value="1"/>
</dbReference>
<evidence type="ECO:0000256" key="1">
    <source>
        <dbReference type="ARBA" id="ARBA00022734"/>
    </source>
</evidence>
<feature type="compositionally biased region" description="Low complexity" evidence="4">
    <location>
        <begin position="194"/>
        <end position="216"/>
    </location>
</feature>
<name>A0A8C4NFA1_EPTBU</name>
<keyword evidence="1" id="KW-0430">Lectin</keyword>
<reference evidence="7" key="2">
    <citation type="submission" date="2025-09" db="UniProtKB">
        <authorList>
            <consortium name="Ensembl"/>
        </authorList>
    </citation>
    <scope>IDENTIFICATION</scope>
</reference>
<dbReference type="SMART" id="SM00034">
    <property type="entry name" value="CLECT"/>
    <property type="match status" value="1"/>
</dbReference>
<dbReference type="OMA" id="QGSKGYM"/>
<dbReference type="SUPFAM" id="SSF56436">
    <property type="entry name" value="C-type lectin-like"/>
    <property type="match status" value="1"/>
</dbReference>
<dbReference type="InterPro" id="IPR016187">
    <property type="entry name" value="CTDL_fold"/>
</dbReference>
<dbReference type="GeneTree" id="ENSGT01030000234575"/>
<dbReference type="Proteomes" id="UP000694388">
    <property type="component" value="Unplaced"/>
</dbReference>
<dbReference type="InterPro" id="IPR001304">
    <property type="entry name" value="C-type_lectin-like"/>
</dbReference>
<feature type="transmembrane region" description="Helical" evidence="5">
    <location>
        <begin position="42"/>
        <end position="64"/>
    </location>
</feature>
<dbReference type="InterPro" id="IPR008160">
    <property type="entry name" value="Collagen"/>
</dbReference>
<feature type="domain" description="C-type lectin" evidence="6">
    <location>
        <begin position="238"/>
        <end position="355"/>
    </location>
</feature>
<keyword evidence="5" id="KW-0472">Membrane</keyword>
<dbReference type="PANTHER" id="PTHR22803">
    <property type="entry name" value="MANNOSE, PHOSPHOLIPASE, LECTIN RECEPTOR RELATED"/>
    <property type="match status" value="1"/>
</dbReference>
<dbReference type="GO" id="GO:0005581">
    <property type="term" value="C:collagen trimer"/>
    <property type="evidence" value="ECO:0007669"/>
    <property type="project" value="UniProtKB-KW"/>
</dbReference>
<dbReference type="InterPro" id="IPR016186">
    <property type="entry name" value="C-type_lectin-like/link_sf"/>
</dbReference>
<evidence type="ECO:0000313" key="8">
    <source>
        <dbReference type="Proteomes" id="UP000694388"/>
    </source>
</evidence>
<dbReference type="Pfam" id="PF01391">
    <property type="entry name" value="Collagen"/>
    <property type="match status" value="1"/>
</dbReference>
<dbReference type="Pfam" id="PF00059">
    <property type="entry name" value="Lectin_C"/>
    <property type="match status" value="1"/>
</dbReference>
<feature type="region of interest" description="Disordered" evidence="4">
    <location>
        <begin position="93"/>
        <end position="224"/>
    </location>
</feature>
<evidence type="ECO:0000256" key="3">
    <source>
        <dbReference type="ARBA" id="ARBA00023119"/>
    </source>
</evidence>
<dbReference type="InterPro" id="IPR033989">
    <property type="entry name" value="CD209-like_CTLD"/>
</dbReference>
<keyword evidence="2" id="KW-0106">Calcium</keyword>
<evidence type="ECO:0000256" key="4">
    <source>
        <dbReference type="SAM" id="MobiDB-lite"/>
    </source>
</evidence>
<organism evidence="7 8">
    <name type="scientific">Eptatretus burgeri</name>
    <name type="common">Inshore hagfish</name>
    <dbReference type="NCBI Taxonomy" id="7764"/>
    <lineage>
        <taxon>Eukaryota</taxon>
        <taxon>Metazoa</taxon>
        <taxon>Chordata</taxon>
        <taxon>Craniata</taxon>
        <taxon>Vertebrata</taxon>
        <taxon>Cyclostomata</taxon>
        <taxon>Myxini</taxon>
        <taxon>Myxiniformes</taxon>
        <taxon>Myxinidae</taxon>
        <taxon>Eptatretinae</taxon>
        <taxon>Eptatretus</taxon>
    </lineage>
</organism>
<dbReference type="CDD" id="cd03590">
    <property type="entry name" value="CLECT_DC-SIGN_like"/>
    <property type="match status" value="1"/>
</dbReference>
<proteinExistence type="predicted"/>
<dbReference type="AlphaFoldDB" id="A0A8C4NFA1"/>
<sequence>MAAYTTLDDEDENNFASVKKFGISENLTLSSPHFQWSLKSTVTLLSAFCVVQAVGLVVAAYFVFHEMESLSLETSTKHLDHFEKLTQVMTQLQTLGPPGAPGRKGDAGVPGYPGSKGDAAEQGPPGLKGDPGTPGEKGSNGQKGIQGPRGRFGLKGKPGSKGIRGIRGLNGKKGNIGKQGSRGVPGPPGPQGLPGPVGSPGKRGPVGPRGPRGLEGPPSPVEDVKEQIEGCPAGWRLFSNHCYYFSNERLSWHDANETCTSSDAHLVIITSKEEQAWLLKKNVFKTYHIGLHDFYEDGRWEWVDGSLLSELRSGDVFQPDNWVRALGGKEDCASINPNASWTDVSCVEELYYICEKQRT</sequence>
<keyword evidence="5" id="KW-1133">Transmembrane helix</keyword>
<dbReference type="Ensembl" id="ENSEBUT00000007345.1">
    <property type="protein sequence ID" value="ENSEBUP00000006880.1"/>
    <property type="gene ID" value="ENSEBUG00000004523.1"/>
</dbReference>
<keyword evidence="3" id="KW-0176">Collagen</keyword>
<evidence type="ECO:0000313" key="7">
    <source>
        <dbReference type="Ensembl" id="ENSEBUP00000006880.1"/>
    </source>
</evidence>
<dbReference type="InterPro" id="IPR050111">
    <property type="entry name" value="C-type_lectin/snaclec_domain"/>
</dbReference>
<protein>
    <recommendedName>
        <fullName evidence="6">C-type lectin domain-containing protein</fullName>
    </recommendedName>
</protein>
<evidence type="ECO:0000259" key="6">
    <source>
        <dbReference type="PROSITE" id="PS50041"/>
    </source>
</evidence>
<dbReference type="Gene3D" id="3.10.100.10">
    <property type="entry name" value="Mannose-Binding Protein A, subunit A"/>
    <property type="match status" value="1"/>
</dbReference>
<evidence type="ECO:0000256" key="5">
    <source>
        <dbReference type="SAM" id="Phobius"/>
    </source>
</evidence>
<reference evidence="7" key="1">
    <citation type="submission" date="2025-08" db="UniProtKB">
        <authorList>
            <consortium name="Ensembl"/>
        </authorList>
    </citation>
    <scope>IDENTIFICATION</scope>
</reference>
<accession>A0A8C4NFA1</accession>
<keyword evidence="8" id="KW-1185">Reference proteome</keyword>
<keyword evidence="5" id="KW-0812">Transmembrane</keyword>
<dbReference type="GO" id="GO:0030246">
    <property type="term" value="F:carbohydrate binding"/>
    <property type="evidence" value="ECO:0007669"/>
    <property type="project" value="UniProtKB-KW"/>
</dbReference>